<sequence length="322" mass="35858">MSRLSKPMNLARLNDAVLGSFALVPSSSTLDHLVRYLSTWSGSDKLLMIIQYAVKLIVPLLNARARLQHRIGFRKDPTSSAAQSWGKLGGIISDSRMLWRIWGLLPIIQWLISLERNPPPTRKLLTIERLQGWSMLAYYPLEHIYYLCSHGLIPSSIPSISSLFSATGKPISLNTGAIGKWSCRFWAVYVVLQFAHLQDDRKLLQLRQRSLSKAKGKAPAVNGELEELRKRWDSYWNEIITNIGYLPLTIHWSLETGLFNNDIWVGVFGLVAALASFRSGWKATALPSAASAVPSPSENKASDVKLSSLDQDAQSAGYDALP</sequence>
<dbReference type="GO" id="GO:0005778">
    <property type="term" value="C:peroxisomal membrane"/>
    <property type="evidence" value="ECO:0007669"/>
    <property type="project" value="UniProtKB-SubCell"/>
</dbReference>
<evidence type="ECO:0000256" key="1">
    <source>
        <dbReference type="ARBA" id="ARBA00022593"/>
    </source>
</evidence>
<feature type="compositionally biased region" description="Low complexity" evidence="5">
    <location>
        <begin position="288"/>
        <end position="297"/>
    </location>
</feature>
<evidence type="ECO:0000256" key="4">
    <source>
        <dbReference type="ARBA" id="ARBA00046271"/>
    </source>
</evidence>
<keyword evidence="3" id="KW-0576">Peroxisome</keyword>
<dbReference type="GO" id="GO:0016559">
    <property type="term" value="P:peroxisome fission"/>
    <property type="evidence" value="ECO:0007669"/>
    <property type="project" value="InterPro"/>
</dbReference>
<evidence type="ECO:0000313" key="7">
    <source>
        <dbReference type="Proteomes" id="UP000054166"/>
    </source>
</evidence>
<dbReference type="STRING" id="765440.A0A0C3C3Z3"/>
<organism evidence="6 7">
    <name type="scientific">Piloderma croceum (strain F 1598)</name>
    <dbReference type="NCBI Taxonomy" id="765440"/>
    <lineage>
        <taxon>Eukaryota</taxon>
        <taxon>Fungi</taxon>
        <taxon>Dikarya</taxon>
        <taxon>Basidiomycota</taxon>
        <taxon>Agaricomycotina</taxon>
        <taxon>Agaricomycetes</taxon>
        <taxon>Agaricomycetidae</taxon>
        <taxon>Atheliales</taxon>
        <taxon>Atheliaceae</taxon>
        <taxon>Piloderma</taxon>
    </lineage>
</organism>
<keyword evidence="7" id="KW-1185">Reference proteome</keyword>
<evidence type="ECO:0000256" key="2">
    <source>
        <dbReference type="ARBA" id="ARBA00023136"/>
    </source>
</evidence>
<name>A0A0C3C3Z3_PILCF</name>
<dbReference type="PANTHER" id="PTHR12652">
    <property type="entry name" value="PEROXISOMAL BIOGENESIS FACTOR 11"/>
    <property type="match status" value="1"/>
</dbReference>
<keyword evidence="1" id="KW-0962">Peroxisome biogenesis</keyword>
<dbReference type="OrthoDB" id="10005898at2759"/>
<reference evidence="7" key="2">
    <citation type="submission" date="2015-01" db="EMBL/GenBank/DDBJ databases">
        <title>Evolutionary Origins and Diversification of the Mycorrhizal Mutualists.</title>
        <authorList>
            <consortium name="DOE Joint Genome Institute"/>
            <consortium name="Mycorrhizal Genomics Consortium"/>
            <person name="Kohler A."/>
            <person name="Kuo A."/>
            <person name="Nagy L.G."/>
            <person name="Floudas D."/>
            <person name="Copeland A."/>
            <person name="Barry K.W."/>
            <person name="Cichocki N."/>
            <person name="Veneault-Fourrey C."/>
            <person name="LaButti K."/>
            <person name="Lindquist E.A."/>
            <person name="Lipzen A."/>
            <person name="Lundell T."/>
            <person name="Morin E."/>
            <person name="Murat C."/>
            <person name="Riley R."/>
            <person name="Ohm R."/>
            <person name="Sun H."/>
            <person name="Tunlid A."/>
            <person name="Henrissat B."/>
            <person name="Grigoriev I.V."/>
            <person name="Hibbett D.S."/>
            <person name="Martin F."/>
        </authorList>
    </citation>
    <scope>NUCLEOTIDE SEQUENCE [LARGE SCALE GENOMIC DNA]</scope>
    <source>
        <strain evidence="7">F 1598</strain>
    </source>
</reference>
<dbReference type="AlphaFoldDB" id="A0A0C3C3Z3"/>
<dbReference type="InParanoid" id="A0A0C3C3Z3"/>
<evidence type="ECO:0000256" key="3">
    <source>
        <dbReference type="ARBA" id="ARBA00023140"/>
    </source>
</evidence>
<proteinExistence type="predicted"/>
<gene>
    <name evidence="6" type="ORF">PILCRDRAFT_6592</name>
</gene>
<dbReference type="Proteomes" id="UP000054166">
    <property type="component" value="Unassembled WGS sequence"/>
</dbReference>
<dbReference type="EMBL" id="KN832988">
    <property type="protein sequence ID" value="KIM84347.1"/>
    <property type="molecule type" value="Genomic_DNA"/>
</dbReference>
<comment type="subcellular location">
    <subcellularLocation>
        <location evidence="4">Peroxisome membrane</location>
    </subcellularLocation>
</comment>
<feature type="region of interest" description="Disordered" evidence="5">
    <location>
        <begin position="288"/>
        <end position="322"/>
    </location>
</feature>
<dbReference type="InterPro" id="IPR008733">
    <property type="entry name" value="PEX11"/>
</dbReference>
<evidence type="ECO:0000256" key="5">
    <source>
        <dbReference type="SAM" id="MobiDB-lite"/>
    </source>
</evidence>
<reference evidence="6 7" key="1">
    <citation type="submission" date="2014-04" db="EMBL/GenBank/DDBJ databases">
        <authorList>
            <consortium name="DOE Joint Genome Institute"/>
            <person name="Kuo A."/>
            <person name="Tarkka M."/>
            <person name="Buscot F."/>
            <person name="Kohler A."/>
            <person name="Nagy L.G."/>
            <person name="Floudas D."/>
            <person name="Copeland A."/>
            <person name="Barry K.W."/>
            <person name="Cichocki N."/>
            <person name="Veneault-Fourrey C."/>
            <person name="LaButti K."/>
            <person name="Lindquist E.A."/>
            <person name="Lipzen A."/>
            <person name="Lundell T."/>
            <person name="Morin E."/>
            <person name="Murat C."/>
            <person name="Sun H."/>
            <person name="Tunlid A."/>
            <person name="Henrissat B."/>
            <person name="Grigoriev I.V."/>
            <person name="Hibbett D.S."/>
            <person name="Martin F."/>
            <person name="Nordberg H.P."/>
            <person name="Cantor M.N."/>
            <person name="Hua S.X."/>
        </authorList>
    </citation>
    <scope>NUCLEOTIDE SEQUENCE [LARGE SCALE GENOMIC DNA]</scope>
    <source>
        <strain evidence="6 7">F 1598</strain>
    </source>
</reference>
<dbReference type="HOGENOM" id="CLU_052213_3_0_1"/>
<keyword evidence="2" id="KW-0472">Membrane</keyword>
<protein>
    <submittedName>
        <fullName evidence="6">Uncharacterized protein</fullName>
    </submittedName>
</protein>
<accession>A0A0C3C3Z3</accession>
<dbReference type="PANTHER" id="PTHR12652:SF25">
    <property type="entry name" value="MICROBODY (PEROXISOME) PROLIFERATION PROTEIN PEROXIN 11C (EUROFUNG)"/>
    <property type="match status" value="1"/>
</dbReference>
<evidence type="ECO:0000313" key="6">
    <source>
        <dbReference type="EMBL" id="KIM84347.1"/>
    </source>
</evidence>
<dbReference type="Pfam" id="PF05648">
    <property type="entry name" value="PEX11"/>
    <property type="match status" value="1"/>
</dbReference>